<dbReference type="EMBL" id="WQNE01000031">
    <property type="protein sequence ID" value="MVT77117.1"/>
    <property type="molecule type" value="Genomic_DNA"/>
</dbReference>
<organism evidence="3 4">
    <name type="scientific">Bradyrhizobium cajani</name>
    <dbReference type="NCBI Taxonomy" id="1928661"/>
    <lineage>
        <taxon>Bacteria</taxon>
        <taxon>Pseudomonadati</taxon>
        <taxon>Pseudomonadota</taxon>
        <taxon>Alphaproteobacteria</taxon>
        <taxon>Hyphomicrobiales</taxon>
        <taxon>Nitrobacteraceae</taxon>
        <taxon>Bradyrhizobium</taxon>
    </lineage>
</organism>
<proteinExistence type="predicted"/>
<evidence type="ECO:0000259" key="2">
    <source>
        <dbReference type="Pfam" id="PF03779"/>
    </source>
</evidence>
<keyword evidence="1" id="KW-0812">Transmembrane</keyword>
<evidence type="ECO:0000313" key="3">
    <source>
        <dbReference type="EMBL" id="MVT77117.1"/>
    </source>
</evidence>
<dbReference type="InterPro" id="IPR005530">
    <property type="entry name" value="SPW"/>
</dbReference>
<keyword evidence="1" id="KW-0472">Membrane</keyword>
<evidence type="ECO:0000313" key="4">
    <source>
        <dbReference type="Proteomes" id="UP000449969"/>
    </source>
</evidence>
<feature type="transmembrane region" description="Helical" evidence="1">
    <location>
        <begin position="36"/>
        <end position="55"/>
    </location>
</feature>
<feature type="transmembrane region" description="Helical" evidence="1">
    <location>
        <begin position="12"/>
        <end position="30"/>
    </location>
</feature>
<sequence>MSIMRIQHWQDVASLLVGVWLVLSSFVLGLSGAAVWITIALGLGVMLFAVEGFVIPSYLEEWGEMLLGLALVVAPWSIGYETTSATVSSALSGIVVILLAGWELMTDRDFTAWWNDHWHHRAG</sequence>
<gene>
    <name evidence="3" type="ORF">GPL20_29415</name>
</gene>
<protein>
    <recommendedName>
        <fullName evidence="2">SPW repeat-containing integral membrane domain-containing protein</fullName>
    </recommendedName>
</protein>
<feature type="domain" description="SPW repeat-containing integral membrane" evidence="2">
    <location>
        <begin position="9"/>
        <end position="100"/>
    </location>
</feature>
<dbReference type="Proteomes" id="UP000449969">
    <property type="component" value="Unassembled WGS sequence"/>
</dbReference>
<reference evidence="3 4" key="1">
    <citation type="submission" date="2019-12" db="EMBL/GenBank/DDBJ databases">
        <title>Draft genome sequences Bradyrhizobium cajani AMBPC1010, Bradyrhizobium pachyrhizi AMBPC1040 and Bradyrhizobium yuanmingense ALSPC3051, three plant growth promoting strains isolated from nodules of Cajanus cajan L. in Dominican Republic.</title>
        <authorList>
            <person name="Flores-Felix J.D."/>
            <person name="Araujo J."/>
            <person name="Diaz-Alcantara C."/>
            <person name="Gonzalez-Andres F."/>
            <person name="Velazquez E."/>
        </authorList>
    </citation>
    <scope>NUCLEOTIDE SEQUENCE [LARGE SCALE GENOMIC DNA]</scope>
    <source>
        <strain evidence="3 4">1010</strain>
    </source>
</reference>
<dbReference type="Pfam" id="PF03779">
    <property type="entry name" value="SPW"/>
    <property type="match status" value="1"/>
</dbReference>
<accession>A0A844TDF6</accession>
<keyword evidence="1" id="KW-1133">Transmembrane helix</keyword>
<feature type="transmembrane region" description="Helical" evidence="1">
    <location>
        <begin position="62"/>
        <end position="79"/>
    </location>
</feature>
<name>A0A844TDF6_9BRAD</name>
<evidence type="ECO:0000256" key="1">
    <source>
        <dbReference type="SAM" id="Phobius"/>
    </source>
</evidence>
<comment type="caution">
    <text evidence="3">The sequence shown here is derived from an EMBL/GenBank/DDBJ whole genome shotgun (WGS) entry which is preliminary data.</text>
</comment>
<feature type="transmembrane region" description="Helical" evidence="1">
    <location>
        <begin position="85"/>
        <end position="105"/>
    </location>
</feature>
<dbReference type="AlphaFoldDB" id="A0A844TDF6"/>
<keyword evidence="4" id="KW-1185">Reference proteome</keyword>